<name>A0A7Y1MN76_9PSED</name>
<evidence type="ECO:0000313" key="3">
    <source>
        <dbReference type="EMBL" id="NNA95002.1"/>
    </source>
</evidence>
<comment type="caution">
    <text evidence="3">The sequence shown here is derived from an EMBL/GenBank/DDBJ whole genome shotgun (WGS) entry which is preliminary data.</text>
</comment>
<evidence type="ECO:0000259" key="2">
    <source>
        <dbReference type="Pfam" id="PF14021"/>
    </source>
</evidence>
<proteinExistence type="predicted"/>
<accession>A0A7Y1MN76</accession>
<feature type="domain" description="TNT" evidence="2">
    <location>
        <begin position="36"/>
        <end position="131"/>
    </location>
</feature>
<evidence type="ECO:0000256" key="1">
    <source>
        <dbReference type="SAM" id="MobiDB-lite"/>
    </source>
</evidence>
<dbReference type="PANTHER" id="PTHR42059">
    <property type="entry name" value="TNT DOMAIN-CONTAINING PROTEIN"/>
    <property type="match status" value="1"/>
</dbReference>
<dbReference type="InterPro" id="IPR025331">
    <property type="entry name" value="TNT"/>
</dbReference>
<dbReference type="AlphaFoldDB" id="A0A7Y1MN76"/>
<protein>
    <submittedName>
        <fullName evidence="3">TNT domain-containing protein</fullName>
    </submittedName>
</protein>
<dbReference type="PANTHER" id="PTHR42059:SF1">
    <property type="entry name" value="TNT DOMAIN-CONTAINING PROTEIN"/>
    <property type="match status" value="1"/>
</dbReference>
<gene>
    <name evidence="3" type="ORF">HBO33_07480</name>
</gene>
<feature type="region of interest" description="Disordered" evidence="1">
    <location>
        <begin position="1"/>
        <end position="31"/>
    </location>
</feature>
<dbReference type="InterPro" id="IPR053024">
    <property type="entry name" value="Fungal_surface_NADase"/>
</dbReference>
<dbReference type="GO" id="GO:0050135">
    <property type="term" value="F:NADP+ nucleosidase activity"/>
    <property type="evidence" value="ECO:0007669"/>
    <property type="project" value="InterPro"/>
</dbReference>
<dbReference type="Proteomes" id="UP000542111">
    <property type="component" value="Unassembled WGS sequence"/>
</dbReference>
<reference evidence="3 4" key="1">
    <citation type="journal article" date="2020" name="Front. Microbiol.">
        <title>Genetic Organization of the aprX-lipA2 Operon Affects the Proteolytic Potential of Pseudomonas Species in Milk.</title>
        <authorList>
            <person name="Maier C."/>
            <person name="Huptas C."/>
            <person name="von Neubeck M."/>
            <person name="Scherer S."/>
            <person name="Wenning M."/>
            <person name="Lucking G."/>
        </authorList>
    </citation>
    <scope>NUCLEOTIDE SEQUENCE [LARGE SCALE GENOMIC DNA]</scope>
    <source>
        <strain evidence="3 4">G4779</strain>
    </source>
</reference>
<sequence length="133" mass="14661">MGVDPRWVKSDGSPDWPTKANNGFDGGFDGPPRVAELQPGQTFDRYGGRFDEKGNFTDQGKFVAPKDVPFDQRALPDSSLKSPYQQYEVIKPIPEVNSGNAAPWFGKPGGGTQYQLPMSIDELLKEGFIKPIK</sequence>
<evidence type="ECO:0000313" key="4">
    <source>
        <dbReference type="Proteomes" id="UP000542111"/>
    </source>
</evidence>
<organism evidence="3 4">
    <name type="scientific">Pseudomonas gessardii</name>
    <dbReference type="NCBI Taxonomy" id="78544"/>
    <lineage>
        <taxon>Bacteria</taxon>
        <taxon>Pseudomonadati</taxon>
        <taxon>Pseudomonadota</taxon>
        <taxon>Gammaproteobacteria</taxon>
        <taxon>Pseudomonadales</taxon>
        <taxon>Pseudomonadaceae</taxon>
        <taxon>Pseudomonas</taxon>
    </lineage>
</organism>
<dbReference type="Pfam" id="PF14021">
    <property type="entry name" value="TNT"/>
    <property type="match status" value="1"/>
</dbReference>
<dbReference type="EMBL" id="JAAQYP010000009">
    <property type="protein sequence ID" value="NNA95002.1"/>
    <property type="molecule type" value="Genomic_DNA"/>
</dbReference>